<gene>
    <name evidence="3" type="ORF">TrCOL_g55</name>
</gene>
<dbReference type="PANTHER" id="PTHR23077">
    <property type="entry name" value="AAA-FAMILY ATPASE"/>
    <property type="match status" value="1"/>
</dbReference>
<feature type="domain" description="AAA+ ATPase" evidence="2">
    <location>
        <begin position="72"/>
        <end position="201"/>
    </location>
</feature>
<feature type="compositionally biased region" description="Polar residues" evidence="1">
    <location>
        <begin position="1"/>
        <end position="11"/>
    </location>
</feature>
<protein>
    <recommendedName>
        <fullName evidence="2">AAA+ ATPase domain-containing protein</fullName>
    </recommendedName>
</protein>
<dbReference type="EMBL" id="BRYA01000537">
    <property type="protein sequence ID" value="GMI21865.1"/>
    <property type="molecule type" value="Genomic_DNA"/>
</dbReference>
<dbReference type="SMART" id="SM00382">
    <property type="entry name" value="AAA"/>
    <property type="match status" value="1"/>
</dbReference>
<accession>A0A9W7L288</accession>
<evidence type="ECO:0000256" key="1">
    <source>
        <dbReference type="SAM" id="MobiDB-lite"/>
    </source>
</evidence>
<feature type="region of interest" description="Disordered" evidence="1">
    <location>
        <begin position="295"/>
        <end position="321"/>
    </location>
</feature>
<organism evidence="3 4">
    <name type="scientific">Triparma columacea</name>
    <dbReference type="NCBI Taxonomy" id="722753"/>
    <lineage>
        <taxon>Eukaryota</taxon>
        <taxon>Sar</taxon>
        <taxon>Stramenopiles</taxon>
        <taxon>Ochrophyta</taxon>
        <taxon>Bolidophyceae</taxon>
        <taxon>Parmales</taxon>
        <taxon>Triparmaceae</taxon>
        <taxon>Triparma</taxon>
    </lineage>
</organism>
<dbReference type="InterPro" id="IPR003593">
    <property type="entry name" value="AAA+_ATPase"/>
</dbReference>
<dbReference type="Pfam" id="PF00004">
    <property type="entry name" value="AAA"/>
    <property type="match status" value="1"/>
</dbReference>
<dbReference type="OrthoDB" id="10042665at2759"/>
<dbReference type="SUPFAM" id="SSF52540">
    <property type="entry name" value="P-loop containing nucleoside triphosphate hydrolases"/>
    <property type="match status" value="1"/>
</dbReference>
<evidence type="ECO:0000259" key="2">
    <source>
        <dbReference type="SMART" id="SM00382"/>
    </source>
</evidence>
<dbReference type="AlphaFoldDB" id="A0A9W7L288"/>
<dbReference type="GO" id="GO:0005524">
    <property type="term" value="F:ATP binding"/>
    <property type="evidence" value="ECO:0007669"/>
    <property type="project" value="InterPro"/>
</dbReference>
<evidence type="ECO:0000313" key="3">
    <source>
        <dbReference type="EMBL" id="GMI21865.1"/>
    </source>
</evidence>
<name>A0A9W7L288_9STRA</name>
<dbReference type="PANTHER" id="PTHR23077:SF117">
    <property type="entry name" value="AAA+ ATPASE DOMAIN-CONTAINING PROTEIN"/>
    <property type="match status" value="1"/>
</dbReference>
<comment type="caution">
    <text evidence="3">The sequence shown here is derived from an EMBL/GenBank/DDBJ whole genome shotgun (WGS) entry which is preliminary data.</text>
</comment>
<proteinExistence type="predicted"/>
<dbReference type="InterPro" id="IPR050168">
    <property type="entry name" value="AAA_ATPase_domain"/>
</dbReference>
<sequence length="321" mass="34048">MNFTPPLSPSASPIHEEIDSESQGGGDESVEPENAAQLQREVQKFSSLSGLRDVKLALFVAVLLPLSSPPANLPIVLLHGPPGTGKSSLCRCVAGELGASLTYLESQEILTKYLGAGLAYLKNAFASFRLTGGVLVIEECDVYTERRGREGGGVAEMIMTEMEGPPPSSPSAVMFTSNYPHVITPAILRRLTASIHVPGLDDVGRRGIVSLYNVVSPAMMEEIVEKTDGWGGADIHTLLKRAHELAVSSLLSCTDIGVNDDWTVPLQLKEQVKGIQVGVEVWVVMRDMLGEALLQPSPAPSSPSSVGVPTAISSGLSPIQE</sequence>
<dbReference type="Gene3D" id="3.40.50.300">
    <property type="entry name" value="P-loop containing nucleotide triphosphate hydrolases"/>
    <property type="match status" value="1"/>
</dbReference>
<keyword evidence="4" id="KW-1185">Reference proteome</keyword>
<feature type="region of interest" description="Disordered" evidence="1">
    <location>
        <begin position="1"/>
        <end position="36"/>
    </location>
</feature>
<dbReference type="InterPro" id="IPR027417">
    <property type="entry name" value="P-loop_NTPase"/>
</dbReference>
<dbReference type="InterPro" id="IPR003959">
    <property type="entry name" value="ATPase_AAA_core"/>
</dbReference>
<dbReference type="Proteomes" id="UP001165065">
    <property type="component" value="Unassembled WGS sequence"/>
</dbReference>
<dbReference type="GO" id="GO:0016887">
    <property type="term" value="F:ATP hydrolysis activity"/>
    <property type="evidence" value="ECO:0007669"/>
    <property type="project" value="InterPro"/>
</dbReference>
<dbReference type="CDD" id="cd19481">
    <property type="entry name" value="RecA-like_protease"/>
    <property type="match status" value="1"/>
</dbReference>
<reference evidence="4" key="1">
    <citation type="journal article" date="2023" name="Commun. Biol.">
        <title>Genome analysis of Parmales, the sister group of diatoms, reveals the evolutionary specialization of diatoms from phago-mixotrophs to photoautotrophs.</title>
        <authorList>
            <person name="Ban H."/>
            <person name="Sato S."/>
            <person name="Yoshikawa S."/>
            <person name="Yamada K."/>
            <person name="Nakamura Y."/>
            <person name="Ichinomiya M."/>
            <person name="Sato N."/>
            <person name="Blanc-Mathieu R."/>
            <person name="Endo H."/>
            <person name="Kuwata A."/>
            <person name="Ogata H."/>
        </authorList>
    </citation>
    <scope>NUCLEOTIDE SEQUENCE [LARGE SCALE GENOMIC DNA]</scope>
</reference>
<feature type="compositionally biased region" description="Polar residues" evidence="1">
    <location>
        <begin position="311"/>
        <end position="321"/>
    </location>
</feature>
<evidence type="ECO:0000313" key="4">
    <source>
        <dbReference type="Proteomes" id="UP001165065"/>
    </source>
</evidence>